<dbReference type="EMBL" id="JABEZW010000007">
    <property type="protein sequence ID" value="MBA0769990.1"/>
    <property type="molecule type" value="Genomic_DNA"/>
</dbReference>
<accession>A0A7J9EAE5</accession>
<comment type="caution">
    <text evidence="1">The sequence shown here is derived from an EMBL/GenBank/DDBJ whole genome shotgun (WGS) entry which is preliminary data.</text>
</comment>
<sequence length="44" mass="5245">MMLQKGKKIMCFTLESQVLCVQTKIYKLFGMVMFSKKNRQIANW</sequence>
<reference evidence="1 2" key="1">
    <citation type="journal article" date="2019" name="Genome Biol. Evol.">
        <title>Insights into the evolution of the New World diploid cottons (Gossypium, subgenus Houzingenia) based on genome sequencing.</title>
        <authorList>
            <person name="Grover C.E."/>
            <person name="Arick M.A. 2nd"/>
            <person name="Thrash A."/>
            <person name="Conover J.L."/>
            <person name="Sanders W.S."/>
            <person name="Peterson D.G."/>
            <person name="Frelichowski J.E."/>
            <person name="Scheffler J.A."/>
            <person name="Scheffler B.E."/>
            <person name="Wendel J.F."/>
        </authorList>
    </citation>
    <scope>NUCLEOTIDE SEQUENCE [LARGE SCALE GENOMIC DNA]</scope>
    <source>
        <strain evidence="1">8</strain>
        <tissue evidence="1">Leaf</tissue>
    </source>
</reference>
<gene>
    <name evidence="1" type="ORF">Gotri_018675</name>
</gene>
<keyword evidence="2" id="KW-1185">Reference proteome</keyword>
<dbReference type="AlphaFoldDB" id="A0A7J9EAE5"/>
<protein>
    <submittedName>
        <fullName evidence="1">Uncharacterized protein</fullName>
    </submittedName>
</protein>
<organism evidence="1 2">
    <name type="scientific">Gossypium trilobum</name>
    <dbReference type="NCBI Taxonomy" id="34281"/>
    <lineage>
        <taxon>Eukaryota</taxon>
        <taxon>Viridiplantae</taxon>
        <taxon>Streptophyta</taxon>
        <taxon>Embryophyta</taxon>
        <taxon>Tracheophyta</taxon>
        <taxon>Spermatophyta</taxon>
        <taxon>Magnoliopsida</taxon>
        <taxon>eudicotyledons</taxon>
        <taxon>Gunneridae</taxon>
        <taxon>Pentapetalae</taxon>
        <taxon>rosids</taxon>
        <taxon>malvids</taxon>
        <taxon>Malvales</taxon>
        <taxon>Malvaceae</taxon>
        <taxon>Malvoideae</taxon>
        <taxon>Gossypium</taxon>
    </lineage>
</organism>
<evidence type="ECO:0000313" key="2">
    <source>
        <dbReference type="Proteomes" id="UP000593568"/>
    </source>
</evidence>
<proteinExistence type="predicted"/>
<evidence type="ECO:0000313" key="1">
    <source>
        <dbReference type="EMBL" id="MBA0769990.1"/>
    </source>
</evidence>
<dbReference type="Proteomes" id="UP000593568">
    <property type="component" value="Unassembled WGS sequence"/>
</dbReference>
<name>A0A7J9EAE5_9ROSI</name>